<comment type="similarity">
    <text evidence="1">Belongs to the HMG-CoA lyase family.</text>
</comment>
<dbReference type="Proteomes" id="UP000245702">
    <property type="component" value="Unassembled WGS sequence"/>
</dbReference>
<evidence type="ECO:0000313" key="6">
    <source>
        <dbReference type="Proteomes" id="UP000245702"/>
    </source>
</evidence>
<dbReference type="PANTHER" id="PTHR42738">
    <property type="entry name" value="HYDROXYMETHYLGLUTARYL-COA LYASE"/>
    <property type="match status" value="1"/>
</dbReference>
<dbReference type="InterPro" id="IPR043594">
    <property type="entry name" value="HMGL"/>
</dbReference>
<dbReference type="InterPro" id="IPR000891">
    <property type="entry name" value="PYR_CT"/>
</dbReference>
<dbReference type="RefSeq" id="WP_233139221.1">
    <property type="nucleotide sequence ID" value="NZ_CP146991.1"/>
</dbReference>
<dbReference type="EMBL" id="FCOW01000041">
    <property type="protein sequence ID" value="CVK21642.1"/>
    <property type="molecule type" value="Genomic_DNA"/>
</dbReference>
<protein>
    <submittedName>
        <fullName evidence="5">Hydroxymethylglutaryl-CoA lyase YngG</fullName>
        <ecNumber evidence="5">4.1.3.4</ecNumber>
    </submittedName>
</protein>
<evidence type="ECO:0000256" key="3">
    <source>
        <dbReference type="ARBA" id="ARBA00023239"/>
    </source>
</evidence>
<keyword evidence="3 5" id="KW-0456">Lyase</keyword>
<organism evidence="5 6">
    <name type="scientific">Sporomusa sphaeroides DSM 2875</name>
    <dbReference type="NCBI Taxonomy" id="1337886"/>
    <lineage>
        <taxon>Bacteria</taxon>
        <taxon>Bacillati</taxon>
        <taxon>Bacillota</taxon>
        <taxon>Negativicutes</taxon>
        <taxon>Selenomonadales</taxon>
        <taxon>Sporomusaceae</taxon>
        <taxon>Sporomusa</taxon>
    </lineage>
</organism>
<dbReference type="PANTHER" id="PTHR42738:SF7">
    <property type="entry name" value="HYDROXYMETHYLGLUTARYL-COA LYASE"/>
    <property type="match status" value="1"/>
</dbReference>
<name>A0ABP2CBH0_9FIRM</name>
<keyword evidence="2" id="KW-0479">Metal-binding</keyword>
<evidence type="ECO:0000313" key="5">
    <source>
        <dbReference type="EMBL" id="CVK21642.1"/>
    </source>
</evidence>
<proteinExistence type="inferred from homology"/>
<evidence type="ECO:0000259" key="4">
    <source>
        <dbReference type="PROSITE" id="PS50991"/>
    </source>
</evidence>
<dbReference type="Gene3D" id="3.20.20.70">
    <property type="entry name" value="Aldolase class I"/>
    <property type="match status" value="1"/>
</dbReference>
<dbReference type="GO" id="GO:0004419">
    <property type="term" value="F:hydroxymethylglutaryl-CoA lyase activity"/>
    <property type="evidence" value="ECO:0007669"/>
    <property type="project" value="UniProtKB-EC"/>
</dbReference>
<comment type="caution">
    <text evidence="5">The sequence shown here is derived from an EMBL/GenBank/DDBJ whole genome shotgun (WGS) entry which is preliminary data.</text>
</comment>
<reference evidence="5 6" key="1">
    <citation type="submission" date="2016-01" db="EMBL/GenBank/DDBJ databases">
        <authorList>
            <person name="Brown R."/>
        </authorList>
    </citation>
    <scope>NUCLEOTIDE SEQUENCE [LARGE SCALE GENOMIC DNA]</scope>
    <source>
        <strain evidence="5">Sporomusa sphaeroides DSM 2875</strain>
    </source>
</reference>
<accession>A0ABP2CBH0</accession>
<evidence type="ECO:0000256" key="1">
    <source>
        <dbReference type="ARBA" id="ARBA00009405"/>
    </source>
</evidence>
<evidence type="ECO:0000256" key="2">
    <source>
        <dbReference type="ARBA" id="ARBA00022723"/>
    </source>
</evidence>
<dbReference type="PROSITE" id="PS50991">
    <property type="entry name" value="PYR_CT"/>
    <property type="match status" value="1"/>
</dbReference>
<dbReference type="NCBIfam" id="NF004283">
    <property type="entry name" value="PRK05692.1"/>
    <property type="match status" value="1"/>
</dbReference>
<dbReference type="CDD" id="cd07938">
    <property type="entry name" value="DRE_TIM_HMGL"/>
    <property type="match status" value="1"/>
</dbReference>
<dbReference type="EC" id="4.1.3.4" evidence="5"/>
<feature type="domain" description="Pyruvate carboxyltransferase" evidence="4">
    <location>
        <begin position="7"/>
        <end position="274"/>
    </location>
</feature>
<sequence>MKLPQEVEIIEVCPRDGFQNIKTPIPAETKIEIIDKLVGCGFKWIEATSFVHPKAIPQMADAAQVLQTVKEKHAGKVSFIALAPNLFGAQRAIEAGADAITFVISASEKHNLENTKQTIEQSVAALTEVCKIKGDCKVRLAVATAFDCPFAGKVEPGQVISLIEAGLAAGADDIVLADTIGTAAPLQMEALLKPLTQKYSQLSFILHIHDTQGMGLANVVTALSLGVTRFETAAFGLGGCPFAPGAAGNIATEDLVNMLHKMDIATGLNYEKILQVAHCIQEKLRIPPMGHLARIAACQG</sequence>
<dbReference type="SUPFAM" id="SSF51569">
    <property type="entry name" value="Aldolase"/>
    <property type="match status" value="1"/>
</dbReference>
<keyword evidence="6" id="KW-1185">Reference proteome</keyword>
<gene>
    <name evidence="5" type="primary">yngG</name>
    <name evidence="5" type="ORF">SSPH_04337</name>
</gene>
<dbReference type="Pfam" id="PF00682">
    <property type="entry name" value="HMGL-like"/>
    <property type="match status" value="1"/>
</dbReference>
<dbReference type="InterPro" id="IPR013785">
    <property type="entry name" value="Aldolase_TIM"/>
</dbReference>